<evidence type="ECO:0000259" key="7">
    <source>
        <dbReference type="Pfam" id="PF00817"/>
    </source>
</evidence>
<comment type="caution">
    <text evidence="9">The sequence shown here is derived from an EMBL/GenBank/DDBJ whole genome shotgun (WGS) entry which is preliminary data.</text>
</comment>
<organism evidence="9 10">
    <name type="scientific">Tritonibacter scottomollicae</name>
    <name type="common">Epibacterium scottomollicae</name>
    <dbReference type="NCBI Taxonomy" id="483013"/>
    <lineage>
        <taxon>Bacteria</taxon>
        <taxon>Pseudomonadati</taxon>
        <taxon>Pseudomonadota</taxon>
        <taxon>Alphaproteobacteria</taxon>
        <taxon>Rhodobacterales</taxon>
        <taxon>Paracoccaceae</taxon>
        <taxon>Tritonibacter</taxon>
    </lineage>
</organism>
<keyword evidence="4" id="KW-0227">DNA damage</keyword>
<feature type="domain" description="DNA polymerase Y-family little finger" evidence="8">
    <location>
        <begin position="240"/>
        <end position="345"/>
    </location>
</feature>
<comment type="catalytic activity">
    <reaction evidence="6">
        <text>DNA(n) + a 2'-deoxyribonucleoside 5'-triphosphate = DNA(n+1) + diphosphate</text>
        <dbReference type="Rhea" id="RHEA:22508"/>
        <dbReference type="Rhea" id="RHEA-COMP:17339"/>
        <dbReference type="Rhea" id="RHEA-COMP:17340"/>
        <dbReference type="ChEBI" id="CHEBI:33019"/>
        <dbReference type="ChEBI" id="CHEBI:61560"/>
        <dbReference type="ChEBI" id="CHEBI:173112"/>
        <dbReference type="EC" id="2.7.7.7"/>
    </reaction>
</comment>
<comment type="similarity">
    <text evidence="1">Belongs to the DNA polymerase type-Y family.</text>
</comment>
<dbReference type="GO" id="GO:0006281">
    <property type="term" value="P:DNA repair"/>
    <property type="evidence" value="ECO:0007669"/>
    <property type="project" value="InterPro"/>
</dbReference>
<evidence type="ECO:0000259" key="8">
    <source>
        <dbReference type="Pfam" id="PF11799"/>
    </source>
</evidence>
<evidence type="ECO:0000313" key="10">
    <source>
        <dbReference type="Proteomes" id="UP000237718"/>
    </source>
</evidence>
<name>A0A2T1AIP3_TRISK</name>
<evidence type="ECO:0000256" key="4">
    <source>
        <dbReference type="ARBA" id="ARBA00022763"/>
    </source>
</evidence>
<evidence type="ECO:0000313" key="9">
    <source>
        <dbReference type="EMBL" id="PRZ48198.1"/>
    </source>
</evidence>
<dbReference type="GO" id="GO:0003684">
    <property type="term" value="F:damaged DNA binding"/>
    <property type="evidence" value="ECO:0007669"/>
    <property type="project" value="InterPro"/>
</dbReference>
<dbReference type="InterPro" id="IPR043128">
    <property type="entry name" value="Rev_trsase/Diguanyl_cyclase"/>
</dbReference>
<dbReference type="PANTHER" id="PTHR35369">
    <property type="entry name" value="BLR3025 PROTEIN-RELATED"/>
    <property type="match status" value="1"/>
</dbReference>
<dbReference type="CDD" id="cd03468">
    <property type="entry name" value="PolY_like"/>
    <property type="match status" value="1"/>
</dbReference>
<evidence type="ECO:0000256" key="2">
    <source>
        <dbReference type="ARBA" id="ARBA00011245"/>
    </source>
</evidence>
<dbReference type="Proteomes" id="UP000237718">
    <property type="component" value="Unassembled WGS sequence"/>
</dbReference>
<evidence type="ECO:0000256" key="6">
    <source>
        <dbReference type="ARBA" id="ARBA00049244"/>
    </source>
</evidence>
<dbReference type="InterPro" id="IPR050356">
    <property type="entry name" value="SulA_CellDiv_inhibitor"/>
</dbReference>
<evidence type="ECO:0000256" key="3">
    <source>
        <dbReference type="ARBA" id="ARBA00012417"/>
    </source>
</evidence>
<comment type="subunit">
    <text evidence="2">Monomer.</text>
</comment>
<comment type="function">
    <text evidence="5">Poorly processive, error-prone DNA polymerase involved in untargeted mutagenesis. Copies undamaged DNA at stalled replication forks, which arise in vivo from mismatched or misaligned primer ends. These misaligned primers can be extended by PolIV. Exhibits no 3'-5' exonuclease (proofreading) activity. May be involved in translesional synthesis, in conjunction with the beta clamp from PolIII.</text>
</comment>
<dbReference type="SUPFAM" id="SSF56672">
    <property type="entry name" value="DNA/RNA polymerases"/>
    <property type="match status" value="1"/>
</dbReference>
<dbReference type="InterPro" id="IPR017961">
    <property type="entry name" value="DNA_pol_Y-fam_little_finger"/>
</dbReference>
<dbReference type="Gene3D" id="3.40.1170.60">
    <property type="match status" value="1"/>
</dbReference>
<gene>
    <name evidence="9" type="ORF">CLV89_10420</name>
</gene>
<sequence>MFDGMQRRVVSLWFPRLASDRALRSRPIEGPFVLTLKQKNANRVYCLNAEAERQGLHAGMPYSDARAFCPDLRSRVADPQEDLRFLHVLRRWATQYCPWVGLEDAEGLVLDVTGSVHLFGGEEALLAEMSGKLQRAGFEVRAGLGDTRGAAWALAHYGAGVAPTGDMLCAIGALPVAALRLEARETVALQRLGLRRVSDLAAAARAPLTRRFGPGVLRRLDQALGAQPEDISPLAEAPHYGVRITLPEPIGLVDDVMAGTRRLLEQLCHKLKAQEVGARILCLTLDRVDHDSQQVELRLARPLHDPGRILPLFERGVSDIDAGFGIERLRLEATRVEDVHATQMNHVSAGRKDQLEDLITRIGTRIGLDNIQRFLPADSHIPERSFTLSSAAYCEPQSGWAPARPRPLLLFAPEPISGSGPHPPQRFRWRRMALTTGRAIGPERICPEWWLEDENWRSGLRDYWRVETQQGRRLWLFHTPQAPGWFVQGEFT</sequence>
<dbReference type="Gene3D" id="3.30.70.270">
    <property type="match status" value="1"/>
</dbReference>
<dbReference type="AlphaFoldDB" id="A0A2T1AIP3"/>
<dbReference type="OrthoDB" id="9788640at2"/>
<dbReference type="InterPro" id="IPR001126">
    <property type="entry name" value="UmuC"/>
</dbReference>
<evidence type="ECO:0000256" key="5">
    <source>
        <dbReference type="ARBA" id="ARBA00025589"/>
    </source>
</evidence>
<protein>
    <recommendedName>
        <fullName evidence="3">DNA-directed DNA polymerase</fullName>
        <ecNumber evidence="3">2.7.7.7</ecNumber>
    </recommendedName>
</protein>
<dbReference type="RefSeq" id="WP_106163148.1">
    <property type="nucleotide sequence ID" value="NZ_PVUF01000004.1"/>
</dbReference>
<dbReference type="EMBL" id="PVUF01000004">
    <property type="protein sequence ID" value="PRZ48198.1"/>
    <property type="molecule type" value="Genomic_DNA"/>
</dbReference>
<dbReference type="PANTHER" id="PTHR35369:SF2">
    <property type="entry name" value="BLR3025 PROTEIN"/>
    <property type="match status" value="1"/>
</dbReference>
<evidence type="ECO:0000256" key="1">
    <source>
        <dbReference type="ARBA" id="ARBA00010945"/>
    </source>
</evidence>
<dbReference type="EC" id="2.7.7.7" evidence="3"/>
<dbReference type="Pfam" id="PF11799">
    <property type="entry name" value="IMS_C"/>
    <property type="match status" value="1"/>
</dbReference>
<proteinExistence type="inferred from homology"/>
<accession>A0A2T1AIP3</accession>
<reference evidence="9 10" key="1">
    <citation type="submission" date="2018-03" db="EMBL/GenBank/DDBJ databases">
        <title>Genomic Encyclopedia of Archaeal and Bacterial Type Strains, Phase II (KMG-II): from individual species to whole genera.</title>
        <authorList>
            <person name="Goeker M."/>
        </authorList>
    </citation>
    <scope>NUCLEOTIDE SEQUENCE [LARGE SCALE GENOMIC DNA]</scope>
    <source>
        <strain evidence="9 10">DSM 25328</strain>
    </source>
</reference>
<dbReference type="InterPro" id="IPR043502">
    <property type="entry name" value="DNA/RNA_pol_sf"/>
</dbReference>
<dbReference type="Pfam" id="PF00817">
    <property type="entry name" value="IMS"/>
    <property type="match status" value="1"/>
</dbReference>
<feature type="domain" description="UmuC" evidence="7">
    <location>
        <begin position="30"/>
        <end position="153"/>
    </location>
</feature>